<evidence type="ECO:0000259" key="3">
    <source>
        <dbReference type="PROSITE" id="PS50108"/>
    </source>
</evidence>
<dbReference type="RefSeq" id="XP_024366918.1">
    <property type="nucleotide sequence ID" value="XM_024511150.2"/>
</dbReference>
<keyword evidence="1" id="KW-0343">GTPase activation</keyword>
<dbReference type="PANTHER" id="PTHR23177">
    <property type="entry name" value="MKIAA1688 PROTEIN"/>
    <property type="match status" value="1"/>
</dbReference>
<dbReference type="InterPro" id="IPR008936">
    <property type="entry name" value="Rho_GTPase_activation_prot"/>
</dbReference>
<dbReference type="GO" id="GO:0005096">
    <property type="term" value="F:GTPase activator activity"/>
    <property type="evidence" value="ECO:0007669"/>
    <property type="project" value="UniProtKB-KW"/>
</dbReference>
<dbReference type="SUPFAM" id="SSF48350">
    <property type="entry name" value="GTPase activation domain, GAP"/>
    <property type="match status" value="1"/>
</dbReference>
<dbReference type="Gramene" id="Pp3c26_5960V3.4">
    <property type="protein sequence ID" value="Pp3c26_5960V3.4"/>
    <property type="gene ID" value="Pp3c26_5960"/>
</dbReference>
<dbReference type="PROSITE" id="PS50238">
    <property type="entry name" value="RHOGAP"/>
    <property type="match status" value="1"/>
</dbReference>
<dbReference type="EnsemblPlants" id="Pp3c26_5960V3.1">
    <property type="protein sequence ID" value="Pp3c26_5960V3.1"/>
    <property type="gene ID" value="Pp3c26_5960"/>
</dbReference>
<keyword evidence="7" id="KW-1185">Reference proteome</keyword>
<dbReference type="EnsemblPlants" id="Pp3c26_5960V3.5">
    <property type="protein sequence ID" value="Pp3c26_5960V3.5"/>
    <property type="gene ID" value="Pp3c26_5960"/>
</dbReference>
<dbReference type="Pfam" id="PF00620">
    <property type="entry name" value="RhoGAP"/>
    <property type="match status" value="1"/>
</dbReference>
<dbReference type="Gene3D" id="3.90.810.10">
    <property type="entry name" value="CRIB domain"/>
    <property type="match status" value="1"/>
</dbReference>
<name>A0A2K1IBZ7_PHYPA</name>
<accession>A0A2K1IBZ7</accession>
<dbReference type="EnsemblPlants" id="Pp3c26_5960V3.7">
    <property type="protein sequence ID" value="Pp3c26_5960V3.7"/>
    <property type="gene ID" value="Pp3c26_5960"/>
</dbReference>
<dbReference type="FunCoup" id="A0A2K1IBZ7">
    <property type="interactions" value="723"/>
</dbReference>
<dbReference type="EnsemblPlants" id="Pp3c26_5960V3.4">
    <property type="protein sequence ID" value="Pp3c26_5960V3.4"/>
    <property type="gene ID" value="Pp3c26_5960"/>
</dbReference>
<reference evidence="5 7" key="1">
    <citation type="journal article" date="2008" name="Science">
        <title>The Physcomitrella genome reveals evolutionary insights into the conquest of land by plants.</title>
        <authorList>
            <person name="Rensing S."/>
            <person name="Lang D."/>
            <person name="Zimmer A."/>
            <person name="Terry A."/>
            <person name="Salamov A."/>
            <person name="Shapiro H."/>
            <person name="Nishiyama T."/>
            <person name="Perroud P.-F."/>
            <person name="Lindquist E."/>
            <person name="Kamisugi Y."/>
            <person name="Tanahashi T."/>
            <person name="Sakakibara K."/>
            <person name="Fujita T."/>
            <person name="Oishi K."/>
            <person name="Shin-I T."/>
            <person name="Kuroki Y."/>
            <person name="Toyoda A."/>
            <person name="Suzuki Y."/>
            <person name="Hashimoto A."/>
            <person name="Yamaguchi K."/>
            <person name="Sugano A."/>
            <person name="Kohara Y."/>
            <person name="Fujiyama A."/>
            <person name="Anterola A."/>
            <person name="Aoki S."/>
            <person name="Ashton N."/>
            <person name="Barbazuk W.B."/>
            <person name="Barker E."/>
            <person name="Bennetzen J."/>
            <person name="Bezanilla M."/>
            <person name="Blankenship R."/>
            <person name="Cho S.H."/>
            <person name="Dutcher S."/>
            <person name="Estelle M."/>
            <person name="Fawcett J.A."/>
            <person name="Gundlach H."/>
            <person name="Hanada K."/>
            <person name="Heyl A."/>
            <person name="Hicks K.A."/>
            <person name="Hugh J."/>
            <person name="Lohr M."/>
            <person name="Mayer K."/>
            <person name="Melkozernov A."/>
            <person name="Murata T."/>
            <person name="Nelson D."/>
            <person name="Pils B."/>
            <person name="Prigge M."/>
            <person name="Reiss B."/>
            <person name="Renner T."/>
            <person name="Rombauts S."/>
            <person name="Rushton P."/>
            <person name="Sanderfoot A."/>
            <person name="Schween G."/>
            <person name="Shiu S.-H."/>
            <person name="Stueber K."/>
            <person name="Theodoulou F.L."/>
            <person name="Tu H."/>
            <person name="Van de Peer Y."/>
            <person name="Verrier P.J."/>
            <person name="Waters E."/>
            <person name="Wood A."/>
            <person name="Yang L."/>
            <person name="Cove D."/>
            <person name="Cuming A."/>
            <person name="Hasebe M."/>
            <person name="Lucas S."/>
            <person name="Mishler D.B."/>
            <person name="Reski R."/>
            <person name="Grigoriev I."/>
            <person name="Quatrano R.S."/>
            <person name="Boore J.L."/>
        </authorList>
    </citation>
    <scope>NUCLEOTIDE SEQUENCE [LARGE SCALE GENOMIC DNA]</scope>
    <source>
        <strain evidence="6 7">cv. Gransden 2004</strain>
    </source>
</reference>
<dbReference type="Gramene" id="Pp3c26_5960V3.7">
    <property type="protein sequence ID" value="Pp3c26_5960V3.7"/>
    <property type="gene ID" value="Pp3c26_5960"/>
</dbReference>
<dbReference type="InterPro" id="IPR036936">
    <property type="entry name" value="CRIB_dom_sf"/>
</dbReference>
<dbReference type="EnsemblPlants" id="Pp3c26_5960V3.3">
    <property type="protein sequence ID" value="Pp3c26_5960V3.3"/>
    <property type="gene ID" value="Pp3c26_5960"/>
</dbReference>
<dbReference type="Gramene" id="Pp3c26_5960V3.2">
    <property type="protein sequence ID" value="Pp3c26_5960V3.2"/>
    <property type="gene ID" value="Pp3c26_5960"/>
</dbReference>
<sequence>MTEVLPTQIHLRNITPDQNESVGYANALHYASATTRSRNSSLSRRHGSFNISNNDQESERSAQLSLVALMLATVRRSVLTMCQDVEEGDESSLEIGWPTDVQHVAHVTFDRYNGFLGLPQEFEVEVPGRVPSASQSVFGVSAESMQCSYDQNGNSVPTILLLMQERLYNQGGLKAEGIFRINAENSHHEHVRDQLNKGIVPLDIDSYCLAGLVKAWFRELPQGVLDVLTPDQVLACHTEEESVALVKLLPPTQAALLDWAVNLMADVVQEETFNKMNAHNIAMVFAPNMTQMADPLTALMHAVQVMNFLKTLILRTLKGREEAILEQVQGLTSPEASEGDEPDSDCNNVLLTGLERHSSRIKEATILDCDESSGQILIPVKRDTGLKSNSKSGSWVNTIDLNNQKGEAWWLEGFHCNTEVQRAPGYTDGRVGFFGIPHVRSVSCTCGG</sequence>
<dbReference type="InterPro" id="IPR000198">
    <property type="entry name" value="RhoGAP_dom"/>
</dbReference>
<dbReference type="Gramene" id="Pp3c26_5960V3.9">
    <property type="protein sequence ID" value="Pp3c26_5960V3.9"/>
    <property type="gene ID" value="Pp3c26_5960"/>
</dbReference>
<evidence type="ECO:0000313" key="5">
    <source>
        <dbReference type="EMBL" id="PNR26813.1"/>
    </source>
</evidence>
<dbReference type="RefSeq" id="XP_073387784.1">
    <property type="nucleotide sequence ID" value="XM_073531683.1"/>
</dbReference>
<dbReference type="KEGG" id="ppp:112278084"/>
<dbReference type="CDD" id="cd00159">
    <property type="entry name" value="RhoGAP"/>
    <property type="match status" value="1"/>
</dbReference>
<dbReference type="SMART" id="SM00324">
    <property type="entry name" value="RhoGAP"/>
    <property type="match status" value="1"/>
</dbReference>
<protein>
    <recommendedName>
        <fullName evidence="8">Rho-GAP domain-containing protein</fullName>
    </recommendedName>
</protein>
<feature type="region of interest" description="Disordered" evidence="2">
    <location>
        <begin position="35"/>
        <end position="55"/>
    </location>
</feature>
<dbReference type="GeneID" id="112278084"/>
<dbReference type="PROSITE" id="PS50108">
    <property type="entry name" value="CRIB"/>
    <property type="match status" value="1"/>
</dbReference>
<dbReference type="EnsemblPlants" id="Pp3c26_5960V3.9">
    <property type="protein sequence ID" value="Pp3c26_5960V3.9"/>
    <property type="gene ID" value="Pp3c26_5960"/>
</dbReference>
<dbReference type="InterPro" id="IPR000095">
    <property type="entry name" value="CRIB_dom"/>
</dbReference>
<dbReference type="Pfam" id="PF00786">
    <property type="entry name" value="PBD"/>
    <property type="match status" value="1"/>
</dbReference>
<feature type="domain" description="CRIB" evidence="3">
    <location>
        <begin position="95"/>
        <end position="108"/>
    </location>
</feature>
<dbReference type="RefSeq" id="XP_024366913.1">
    <property type="nucleotide sequence ID" value="XM_024511145.2"/>
</dbReference>
<dbReference type="EnsemblPlants" id="Pp3c26_5960V3.6">
    <property type="protein sequence ID" value="Pp3c26_5960V3.6"/>
    <property type="gene ID" value="Pp3c26_5960"/>
</dbReference>
<reference evidence="5 7" key="2">
    <citation type="journal article" date="2018" name="Plant J.">
        <title>The Physcomitrella patens chromosome-scale assembly reveals moss genome structure and evolution.</title>
        <authorList>
            <person name="Lang D."/>
            <person name="Ullrich K.K."/>
            <person name="Murat F."/>
            <person name="Fuchs J."/>
            <person name="Jenkins J."/>
            <person name="Haas F.B."/>
            <person name="Piednoel M."/>
            <person name="Gundlach H."/>
            <person name="Van Bel M."/>
            <person name="Meyberg R."/>
            <person name="Vives C."/>
            <person name="Morata J."/>
            <person name="Symeonidi A."/>
            <person name="Hiss M."/>
            <person name="Muchero W."/>
            <person name="Kamisugi Y."/>
            <person name="Saleh O."/>
            <person name="Blanc G."/>
            <person name="Decker E.L."/>
            <person name="van Gessel N."/>
            <person name="Grimwood J."/>
            <person name="Hayes R.D."/>
            <person name="Graham S.W."/>
            <person name="Gunter L.E."/>
            <person name="McDaniel S.F."/>
            <person name="Hoernstein S.N.W."/>
            <person name="Larsson A."/>
            <person name="Li F.W."/>
            <person name="Perroud P.F."/>
            <person name="Phillips J."/>
            <person name="Ranjan P."/>
            <person name="Rokshar D.S."/>
            <person name="Rothfels C.J."/>
            <person name="Schneider L."/>
            <person name="Shu S."/>
            <person name="Stevenson D.W."/>
            <person name="Thummler F."/>
            <person name="Tillich M."/>
            <person name="Villarreal Aguilar J.C."/>
            <person name="Widiez T."/>
            <person name="Wong G.K."/>
            <person name="Wymore A."/>
            <person name="Zhang Y."/>
            <person name="Zimmer A.D."/>
            <person name="Quatrano R.S."/>
            <person name="Mayer K.F.X."/>
            <person name="Goodstein D."/>
            <person name="Casacuberta J.M."/>
            <person name="Vandepoele K."/>
            <person name="Reski R."/>
            <person name="Cuming A.C."/>
            <person name="Tuskan G.A."/>
            <person name="Maumus F."/>
            <person name="Salse J."/>
            <person name="Schmutz J."/>
            <person name="Rensing S.A."/>
        </authorList>
    </citation>
    <scope>NUCLEOTIDE SEQUENCE [LARGE SCALE GENOMIC DNA]</scope>
    <source>
        <strain evidence="6 7">cv. Gransden 2004</strain>
    </source>
</reference>
<evidence type="ECO:0000256" key="2">
    <source>
        <dbReference type="SAM" id="MobiDB-lite"/>
    </source>
</evidence>
<dbReference type="STRING" id="3218.A0A2K1IBZ7"/>
<dbReference type="FunFam" id="1.10.555.10:FF:000046">
    <property type="entry name" value="Rho GTPase-activating protein 5"/>
    <property type="match status" value="1"/>
</dbReference>
<dbReference type="PaxDb" id="3218-PP1S256_73V6.1"/>
<dbReference type="PANTHER" id="PTHR23177:SF35">
    <property type="entry name" value="RHO GTPASE-ACTIVATING PROTEIN GACA"/>
    <property type="match status" value="1"/>
</dbReference>
<evidence type="ECO:0000259" key="4">
    <source>
        <dbReference type="PROSITE" id="PS50238"/>
    </source>
</evidence>
<dbReference type="GO" id="GO:0007165">
    <property type="term" value="P:signal transduction"/>
    <property type="evidence" value="ECO:0007669"/>
    <property type="project" value="InterPro"/>
</dbReference>
<dbReference type="EnsemblPlants" id="Pp3c26_5960V3.8">
    <property type="protein sequence ID" value="Pp3c26_5960V3.8"/>
    <property type="gene ID" value="Pp3c26_5960"/>
</dbReference>
<dbReference type="Gramene" id="Pp3c26_5960V3.10">
    <property type="protein sequence ID" value="Pp3c26_5960V3.10"/>
    <property type="gene ID" value="Pp3c26_5960"/>
</dbReference>
<dbReference type="EnsemblPlants" id="Pp3c26_5960V3.2">
    <property type="protein sequence ID" value="Pp3c26_5960V3.2"/>
    <property type="gene ID" value="Pp3c26_5960"/>
</dbReference>
<dbReference type="Gramene" id="Pp3c26_5960V3.5">
    <property type="protein sequence ID" value="Pp3c26_5960V3.5"/>
    <property type="gene ID" value="Pp3c26_5960"/>
</dbReference>
<dbReference type="AlphaFoldDB" id="A0A2K1IBZ7"/>
<dbReference type="OrthoDB" id="185175at2759"/>
<organism evidence="5">
    <name type="scientific">Physcomitrium patens</name>
    <name type="common">Spreading-leaved earth moss</name>
    <name type="synonym">Physcomitrella patens</name>
    <dbReference type="NCBI Taxonomy" id="3218"/>
    <lineage>
        <taxon>Eukaryota</taxon>
        <taxon>Viridiplantae</taxon>
        <taxon>Streptophyta</taxon>
        <taxon>Embryophyta</taxon>
        <taxon>Bryophyta</taxon>
        <taxon>Bryophytina</taxon>
        <taxon>Bryopsida</taxon>
        <taxon>Funariidae</taxon>
        <taxon>Funariales</taxon>
        <taxon>Funariaceae</taxon>
        <taxon>Physcomitrium</taxon>
    </lineage>
</organism>
<evidence type="ECO:0000313" key="6">
    <source>
        <dbReference type="EnsemblPlants" id="Pp3c26_5960V3.1"/>
    </source>
</evidence>
<reference evidence="6" key="3">
    <citation type="submission" date="2020-12" db="UniProtKB">
        <authorList>
            <consortium name="EnsemblPlants"/>
        </authorList>
    </citation>
    <scope>IDENTIFICATION</scope>
</reference>
<dbReference type="EMBL" id="ABEU02000026">
    <property type="protein sequence ID" value="PNR26813.1"/>
    <property type="molecule type" value="Genomic_DNA"/>
</dbReference>
<gene>
    <name evidence="6" type="primary">LOC112278084</name>
    <name evidence="5" type="ORF">PHYPA_030294</name>
</gene>
<feature type="domain" description="Rho-GAP" evidence="4">
    <location>
        <begin position="140"/>
        <end position="325"/>
    </location>
</feature>
<evidence type="ECO:0000256" key="1">
    <source>
        <dbReference type="ARBA" id="ARBA00022468"/>
    </source>
</evidence>
<dbReference type="Gramene" id="Pp3c26_5960V3.1">
    <property type="protein sequence ID" value="Pp3c26_5960V3.1"/>
    <property type="gene ID" value="Pp3c26_5960"/>
</dbReference>
<proteinExistence type="predicted"/>
<dbReference type="Proteomes" id="UP000006727">
    <property type="component" value="Chromosome 26"/>
</dbReference>
<evidence type="ECO:0000313" key="7">
    <source>
        <dbReference type="Proteomes" id="UP000006727"/>
    </source>
</evidence>
<dbReference type="InterPro" id="IPR044785">
    <property type="entry name" value="RopGAP1-5"/>
</dbReference>
<evidence type="ECO:0008006" key="8">
    <source>
        <dbReference type="Google" id="ProtNLM"/>
    </source>
</evidence>
<dbReference type="Gramene" id="Pp3c26_5960V3.6">
    <property type="protein sequence ID" value="Pp3c26_5960V3.6"/>
    <property type="gene ID" value="Pp3c26_5960"/>
</dbReference>
<dbReference type="Gramene" id="Pp3c26_5960V3.3">
    <property type="protein sequence ID" value="Pp3c26_5960V3.3"/>
    <property type="gene ID" value="Pp3c26_5960"/>
</dbReference>
<dbReference type="SMART" id="SM00285">
    <property type="entry name" value="PBD"/>
    <property type="match status" value="1"/>
</dbReference>
<dbReference type="Gramene" id="Pp3c26_5960V3.8">
    <property type="protein sequence ID" value="Pp3c26_5960V3.8"/>
    <property type="gene ID" value="Pp3c26_5960"/>
</dbReference>
<dbReference type="EnsemblPlants" id="Pp3c26_5960V3.10">
    <property type="protein sequence ID" value="Pp3c26_5960V3.10"/>
    <property type="gene ID" value="Pp3c26_5960"/>
</dbReference>
<dbReference type="Gene3D" id="1.10.555.10">
    <property type="entry name" value="Rho GTPase activation protein"/>
    <property type="match status" value="1"/>
</dbReference>